<dbReference type="GO" id="GO:0005829">
    <property type="term" value="C:cytosol"/>
    <property type="evidence" value="ECO:0007669"/>
    <property type="project" value="TreeGrafter"/>
</dbReference>
<sequence length="174" mass="19865">MKLKKGIAELWELLEPVVASEGMEIIEMELQREPQGYVLRIYIDHPDGVTIEDCTRVSRVVGDYLDVIDPIDHAYHLEVSSPGVDRPLRKVEHFARYLGSVVRVRTTEVVEGRKNFKGILVDVKEDTVTLECDGHAYDIPIAIVGKARLLYFETENLRSSGRGRKKQRIFDRGD</sequence>
<dbReference type="CDD" id="cd01734">
    <property type="entry name" value="YlxS_C"/>
    <property type="match status" value="1"/>
</dbReference>
<accession>A0A1I4VM86</accession>
<dbReference type="Pfam" id="PF02576">
    <property type="entry name" value="RimP_N"/>
    <property type="match status" value="1"/>
</dbReference>
<comment type="subcellular location">
    <subcellularLocation>
        <location evidence="3">Cytoplasm</location>
    </subcellularLocation>
</comment>
<dbReference type="PANTHER" id="PTHR33867">
    <property type="entry name" value="RIBOSOME MATURATION FACTOR RIMP"/>
    <property type="match status" value="1"/>
</dbReference>
<keyword evidence="1 3" id="KW-0963">Cytoplasm</keyword>
<comment type="function">
    <text evidence="3">Required for maturation of 30S ribosomal subunits.</text>
</comment>
<feature type="domain" description="Ribosome maturation factor RimP C-terminal" evidence="5">
    <location>
        <begin position="88"/>
        <end position="150"/>
    </location>
</feature>
<dbReference type="InterPro" id="IPR028989">
    <property type="entry name" value="RimP_N"/>
</dbReference>
<dbReference type="InterPro" id="IPR003728">
    <property type="entry name" value="Ribosome_maturation_RimP"/>
</dbReference>
<proteinExistence type="inferred from homology"/>
<evidence type="ECO:0000259" key="4">
    <source>
        <dbReference type="Pfam" id="PF02576"/>
    </source>
</evidence>
<dbReference type="Pfam" id="PF17384">
    <property type="entry name" value="DUF150_C"/>
    <property type="match status" value="1"/>
</dbReference>
<dbReference type="InterPro" id="IPR028998">
    <property type="entry name" value="RimP_C"/>
</dbReference>
<organism evidence="6 7">
    <name type="scientific">Thermodesulforhabdus norvegica</name>
    <dbReference type="NCBI Taxonomy" id="39841"/>
    <lineage>
        <taxon>Bacteria</taxon>
        <taxon>Pseudomonadati</taxon>
        <taxon>Thermodesulfobacteriota</taxon>
        <taxon>Syntrophobacteria</taxon>
        <taxon>Syntrophobacterales</taxon>
        <taxon>Thermodesulforhabdaceae</taxon>
        <taxon>Thermodesulforhabdus</taxon>
    </lineage>
</organism>
<dbReference type="GO" id="GO:0006412">
    <property type="term" value="P:translation"/>
    <property type="evidence" value="ECO:0007669"/>
    <property type="project" value="TreeGrafter"/>
</dbReference>
<feature type="domain" description="Ribosome maturation factor RimP N-terminal" evidence="4">
    <location>
        <begin position="13"/>
        <end position="85"/>
    </location>
</feature>
<dbReference type="HAMAP" id="MF_01077">
    <property type="entry name" value="RimP"/>
    <property type="match status" value="1"/>
</dbReference>
<dbReference type="OrthoDB" id="9805006at2"/>
<dbReference type="Gene3D" id="2.30.30.180">
    <property type="entry name" value="Ribosome maturation factor RimP, C-terminal domain"/>
    <property type="match status" value="1"/>
</dbReference>
<dbReference type="InterPro" id="IPR036847">
    <property type="entry name" value="RimP_C_sf"/>
</dbReference>
<comment type="similarity">
    <text evidence="3">Belongs to the RimP family.</text>
</comment>
<protein>
    <recommendedName>
        <fullName evidence="3">Ribosome maturation factor RimP</fullName>
    </recommendedName>
</protein>
<dbReference type="Proteomes" id="UP000199611">
    <property type="component" value="Unassembled WGS sequence"/>
</dbReference>
<dbReference type="PANTHER" id="PTHR33867:SF1">
    <property type="entry name" value="RIBOSOME MATURATION FACTOR RIMP"/>
    <property type="match status" value="1"/>
</dbReference>
<gene>
    <name evidence="3" type="primary">rimP</name>
    <name evidence="6" type="ORF">SAMN05660836_02361</name>
</gene>
<evidence type="ECO:0000256" key="2">
    <source>
        <dbReference type="ARBA" id="ARBA00022517"/>
    </source>
</evidence>
<evidence type="ECO:0000313" key="6">
    <source>
        <dbReference type="EMBL" id="SFN02189.1"/>
    </source>
</evidence>
<dbReference type="Gene3D" id="3.30.300.70">
    <property type="entry name" value="RimP-like superfamily, N-terminal"/>
    <property type="match status" value="1"/>
</dbReference>
<evidence type="ECO:0000259" key="5">
    <source>
        <dbReference type="Pfam" id="PF17384"/>
    </source>
</evidence>
<dbReference type="RefSeq" id="WP_093396022.1">
    <property type="nucleotide sequence ID" value="NZ_FOUU01000010.1"/>
</dbReference>
<dbReference type="EMBL" id="FOUU01000010">
    <property type="protein sequence ID" value="SFN02189.1"/>
    <property type="molecule type" value="Genomic_DNA"/>
</dbReference>
<keyword evidence="2 3" id="KW-0690">Ribosome biogenesis</keyword>
<dbReference type="GO" id="GO:0000028">
    <property type="term" value="P:ribosomal small subunit assembly"/>
    <property type="evidence" value="ECO:0007669"/>
    <property type="project" value="TreeGrafter"/>
</dbReference>
<name>A0A1I4VM86_9BACT</name>
<dbReference type="InterPro" id="IPR035956">
    <property type="entry name" value="RimP_N_sf"/>
</dbReference>
<dbReference type="FunFam" id="3.30.300.70:FF:000001">
    <property type="entry name" value="Ribosome maturation factor RimP"/>
    <property type="match status" value="1"/>
</dbReference>
<evidence type="ECO:0000256" key="1">
    <source>
        <dbReference type="ARBA" id="ARBA00022490"/>
    </source>
</evidence>
<evidence type="ECO:0000313" key="7">
    <source>
        <dbReference type="Proteomes" id="UP000199611"/>
    </source>
</evidence>
<evidence type="ECO:0000256" key="3">
    <source>
        <dbReference type="HAMAP-Rule" id="MF_01077"/>
    </source>
</evidence>
<reference evidence="6 7" key="1">
    <citation type="submission" date="2016-10" db="EMBL/GenBank/DDBJ databases">
        <authorList>
            <person name="de Groot N.N."/>
        </authorList>
    </citation>
    <scope>NUCLEOTIDE SEQUENCE [LARGE SCALE GENOMIC DNA]</scope>
    <source>
        <strain evidence="6 7">DSM 9990</strain>
    </source>
</reference>
<dbReference type="SUPFAM" id="SSF74942">
    <property type="entry name" value="YhbC-like, C-terminal domain"/>
    <property type="match status" value="1"/>
</dbReference>
<dbReference type="AlphaFoldDB" id="A0A1I4VM86"/>
<keyword evidence="7" id="KW-1185">Reference proteome</keyword>
<dbReference type="SUPFAM" id="SSF75420">
    <property type="entry name" value="YhbC-like, N-terminal domain"/>
    <property type="match status" value="1"/>
</dbReference>
<dbReference type="STRING" id="39841.SAMN05660836_02361"/>